<evidence type="ECO:0000313" key="8">
    <source>
        <dbReference type="Proteomes" id="UP000232323"/>
    </source>
</evidence>
<dbReference type="EMBL" id="BEGY01000052">
    <property type="protein sequence ID" value="GAX80427.1"/>
    <property type="molecule type" value="Genomic_DNA"/>
</dbReference>
<dbReference type="GO" id="GO:0006890">
    <property type="term" value="P:retrograde vesicle-mediated transport, Golgi to endoplasmic reticulum"/>
    <property type="evidence" value="ECO:0007669"/>
    <property type="project" value="UniProtKB-UniRule"/>
</dbReference>
<dbReference type="Proteomes" id="UP000232323">
    <property type="component" value="Unassembled WGS sequence"/>
</dbReference>
<comment type="similarity">
    <text evidence="2 5">Belongs to the adaptor complexes small subunit family.</text>
</comment>
<evidence type="ECO:0000259" key="6">
    <source>
        <dbReference type="Pfam" id="PF01217"/>
    </source>
</evidence>
<dbReference type="GO" id="GO:0030126">
    <property type="term" value="C:COPI vesicle coat"/>
    <property type="evidence" value="ECO:0007669"/>
    <property type="project" value="UniProtKB-UniRule"/>
</dbReference>
<evidence type="ECO:0000256" key="3">
    <source>
        <dbReference type="ARBA" id="ARBA00022490"/>
    </source>
</evidence>
<dbReference type="SUPFAM" id="SSF64356">
    <property type="entry name" value="SNARE-like"/>
    <property type="match status" value="1"/>
</dbReference>
<evidence type="ECO:0000256" key="2">
    <source>
        <dbReference type="ARBA" id="ARBA00006972"/>
    </source>
</evidence>
<dbReference type="PANTHER" id="PTHR11043">
    <property type="entry name" value="ZETA-COAT PROTEIN"/>
    <property type="match status" value="1"/>
</dbReference>
<sequence length="150" mass="16783">MSFGRIHCFLVATKNSDVIYERFYDRLSESDKAEVRAAFFQASSSSKLSFDGYEHTAAFKSARFVFTVHSDSVFYLLGSGEYDELSAAEILHSIIEALCDVLGRTLSAALMMEKYTKLALVVDEVVNEGLLEATDKDTIRKASKNKAVWE</sequence>
<evidence type="ECO:0000313" key="7">
    <source>
        <dbReference type="EMBL" id="GAX80427.1"/>
    </source>
</evidence>
<dbReference type="GO" id="GO:0006886">
    <property type="term" value="P:intracellular protein transport"/>
    <property type="evidence" value="ECO:0007669"/>
    <property type="project" value="TreeGrafter"/>
</dbReference>
<dbReference type="GO" id="GO:0006891">
    <property type="term" value="P:intra-Golgi vesicle-mediated transport"/>
    <property type="evidence" value="ECO:0007669"/>
    <property type="project" value="TreeGrafter"/>
</dbReference>
<organism evidence="7 8">
    <name type="scientific">Chlamydomonas eustigma</name>
    <dbReference type="NCBI Taxonomy" id="1157962"/>
    <lineage>
        <taxon>Eukaryota</taxon>
        <taxon>Viridiplantae</taxon>
        <taxon>Chlorophyta</taxon>
        <taxon>core chlorophytes</taxon>
        <taxon>Chlorophyceae</taxon>
        <taxon>CS clade</taxon>
        <taxon>Chlamydomonadales</taxon>
        <taxon>Chlamydomonadaceae</taxon>
        <taxon>Chlamydomonas</taxon>
    </lineage>
</organism>
<gene>
    <name evidence="7" type="ORF">CEUSTIGMA_g7866.t1</name>
</gene>
<keyword evidence="5" id="KW-0931">ER-Golgi transport</keyword>
<dbReference type="Pfam" id="PF01217">
    <property type="entry name" value="Clat_adaptor_s"/>
    <property type="match status" value="1"/>
</dbReference>
<accession>A0A250XBH0</accession>
<dbReference type="GO" id="GO:0000139">
    <property type="term" value="C:Golgi membrane"/>
    <property type="evidence" value="ECO:0007669"/>
    <property type="project" value="UniProtKB-SubCell"/>
</dbReference>
<dbReference type="STRING" id="1157962.A0A250XBH0"/>
<keyword evidence="5" id="KW-0333">Golgi apparatus</keyword>
<dbReference type="OrthoDB" id="10249988at2759"/>
<comment type="subcellular location">
    <subcellularLocation>
        <location evidence="5">Cytoplasm</location>
    </subcellularLocation>
    <subcellularLocation>
        <location evidence="5">Golgi apparatus membrane</location>
        <topology evidence="5">Peripheral membrane protein</topology>
        <orientation evidence="5">Cytoplasmic side</orientation>
    </subcellularLocation>
    <subcellularLocation>
        <location evidence="5">Cytoplasmic vesicle</location>
        <location evidence="5">COPI-coated vesicle membrane</location>
        <topology evidence="5">Peripheral membrane protein</topology>
        <orientation evidence="5">Cytoplasmic side</orientation>
    </subcellularLocation>
    <subcellularLocation>
        <location evidence="1">Endomembrane system</location>
        <topology evidence="1">Peripheral membrane protein</topology>
    </subcellularLocation>
</comment>
<protein>
    <recommendedName>
        <fullName evidence="5">Coatomer subunit zeta</fullName>
    </recommendedName>
</protein>
<keyword evidence="4 5" id="KW-0472">Membrane</keyword>
<dbReference type="InterPro" id="IPR039652">
    <property type="entry name" value="Coatomer_zeta"/>
</dbReference>
<evidence type="ECO:0000256" key="4">
    <source>
        <dbReference type="ARBA" id="ARBA00023136"/>
    </source>
</evidence>
<feature type="domain" description="AP complex mu/sigma subunit" evidence="6">
    <location>
        <begin position="6"/>
        <end position="141"/>
    </location>
</feature>
<comment type="function">
    <text evidence="5">The zeta subunit may be involved in regulating the coat assembly and, hence, the rate of biosynthetic protein transport due to its association-dissociation properties with the coatomer complex.</text>
</comment>
<dbReference type="AlphaFoldDB" id="A0A250XBH0"/>
<dbReference type="PANTHER" id="PTHR11043:SF1">
    <property type="entry name" value="TSET COMPLEX MEMBER TSTD"/>
    <property type="match status" value="1"/>
</dbReference>
<name>A0A250XBH0_9CHLO</name>
<dbReference type="InterPro" id="IPR011012">
    <property type="entry name" value="Longin-like_dom_sf"/>
</dbReference>
<evidence type="ECO:0000256" key="1">
    <source>
        <dbReference type="ARBA" id="ARBA00004184"/>
    </source>
</evidence>
<proteinExistence type="inferred from homology"/>
<dbReference type="Gene3D" id="3.30.450.60">
    <property type="match status" value="1"/>
</dbReference>
<comment type="subunit">
    <text evidence="5">Oligomeric complex that consists of at least the alpha, beta, beta', gamma, delta, epsilon and zeta subunits.</text>
</comment>
<keyword evidence="8" id="KW-1185">Reference proteome</keyword>
<keyword evidence="3 5" id="KW-0963">Cytoplasm</keyword>
<reference evidence="7 8" key="1">
    <citation type="submission" date="2017-08" db="EMBL/GenBank/DDBJ databases">
        <title>Acidophilic green algal genome provides insights into adaptation to an acidic environment.</title>
        <authorList>
            <person name="Hirooka S."/>
            <person name="Hirose Y."/>
            <person name="Kanesaki Y."/>
            <person name="Higuchi S."/>
            <person name="Fujiwara T."/>
            <person name="Onuma R."/>
            <person name="Era A."/>
            <person name="Ohbayashi R."/>
            <person name="Uzuka A."/>
            <person name="Nozaki H."/>
            <person name="Yoshikawa H."/>
            <person name="Miyagishima S.Y."/>
        </authorList>
    </citation>
    <scope>NUCLEOTIDE SEQUENCE [LARGE SCALE GENOMIC DNA]</scope>
    <source>
        <strain evidence="7 8">NIES-2499</strain>
    </source>
</reference>
<keyword evidence="5" id="KW-0653">Protein transport</keyword>
<keyword evidence="5" id="KW-0813">Transport</keyword>
<evidence type="ECO:0000256" key="5">
    <source>
        <dbReference type="RuleBase" id="RU366053"/>
    </source>
</evidence>
<keyword evidence="5" id="KW-0968">Cytoplasmic vesicle</keyword>
<comment type="caution">
    <text evidence="7">The sequence shown here is derived from an EMBL/GenBank/DDBJ whole genome shotgun (WGS) entry which is preliminary data.</text>
</comment>
<dbReference type="InterPro" id="IPR022775">
    <property type="entry name" value="AP_mu_sigma_su"/>
</dbReference>